<comment type="caution">
    <text evidence="1">The sequence shown here is derived from an EMBL/GenBank/DDBJ whole genome shotgun (WGS) entry which is preliminary data.</text>
</comment>
<proteinExistence type="predicted"/>
<reference evidence="1 2" key="1">
    <citation type="submission" date="2020-06" db="EMBL/GenBank/DDBJ databases">
        <title>Description of novel acetic acid bacteria.</title>
        <authorList>
            <person name="Sombolestani A."/>
        </authorList>
    </citation>
    <scope>NUCLEOTIDE SEQUENCE [LARGE SCALE GENOMIC DNA]</scope>
    <source>
        <strain evidence="1 2">LMG 27010</strain>
    </source>
</reference>
<protein>
    <submittedName>
        <fullName evidence="1">Uncharacterized protein</fullName>
    </submittedName>
</protein>
<organism evidence="1 2">
    <name type="scientific">Ameyamaea chiangmaiensis</name>
    <dbReference type="NCBI Taxonomy" id="442969"/>
    <lineage>
        <taxon>Bacteria</taxon>
        <taxon>Pseudomonadati</taxon>
        <taxon>Pseudomonadota</taxon>
        <taxon>Alphaproteobacteria</taxon>
        <taxon>Acetobacterales</taxon>
        <taxon>Acetobacteraceae</taxon>
        <taxon>Ameyamaea</taxon>
    </lineage>
</organism>
<evidence type="ECO:0000313" key="2">
    <source>
        <dbReference type="Proteomes" id="UP000585665"/>
    </source>
</evidence>
<dbReference type="AlphaFoldDB" id="A0A850P8S5"/>
<dbReference type="Proteomes" id="UP000585665">
    <property type="component" value="Unassembled WGS sequence"/>
</dbReference>
<gene>
    <name evidence="1" type="ORF">HUK82_02170</name>
</gene>
<keyword evidence="2" id="KW-1185">Reference proteome</keyword>
<evidence type="ECO:0000313" key="1">
    <source>
        <dbReference type="EMBL" id="NVN39373.1"/>
    </source>
</evidence>
<accession>A0A850P8S5</accession>
<name>A0A850P8S5_9PROT</name>
<dbReference type="EMBL" id="JABXXR010000007">
    <property type="protein sequence ID" value="NVN39373.1"/>
    <property type="molecule type" value="Genomic_DNA"/>
</dbReference>
<sequence>MIAIPKDLRDKHYDRAQMVLFLTALKESFERQSDPDAVLEDMGIALNDALSNAEKLASEEVERQGMRDWLDAEPYTRADHARSLRMEGVL</sequence>
<dbReference type="RefSeq" id="WP_176612391.1">
    <property type="nucleotide sequence ID" value="NZ_JABXXR010000007.1"/>
</dbReference>